<proteinExistence type="predicted"/>
<accession>A0A0S4JK76</accession>
<protein>
    <submittedName>
        <fullName evidence="2">GP46-like surface antigen, putative</fullName>
    </submittedName>
</protein>
<evidence type="ECO:0000313" key="2">
    <source>
        <dbReference type="EMBL" id="CUG91933.1"/>
    </source>
</evidence>
<feature type="region of interest" description="Disordered" evidence="1">
    <location>
        <begin position="72"/>
        <end position="93"/>
    </location>
</feature>
<dbReference type="Gene3D" id="3.80.10.10">
    <property type="entry name" value="Ribonuclease Inhibitor"/>
    <property type="match status" value="1"/>
</dbReference>
<dbReference type="VEuPathDB" id="TriTrypDB:BSAL_34840"/>
<dbReference type="AlphaFoldDB" id="A0A0S4JK76"/>
<dbReference type="SUPFAM" id="SSF52058">
    <property type="entry name" value="L domain-like"/>
    <property type="match status" value="1"/>
</dbReference>
<organism evidence="2 3">
    <name type="scientific">Bodo saltans</name>
    <name type="common">Flagellated protozoan</name>
    <dbReference type="NCBI Taxonomy" id="75058"/>
    <lineage>
        <taxon>Eukaryota</taxon>
        <taxon>Discoba</taxon>
        <taxon>Euglenozoa</taxon>
        <taxon>Kinetoplastea</taxon>
        <taxon>Metakinetoplastina</taxon>
        <taxon>Eubodonida</taxon>
        <taxon>Bodonidae</taxon>
        <taxon>Bodo</taxon>
    </lineage>
</organism>
<reference evidence="3" key="1">
    <citation type="submission" date="2015-09" db="EMBL/GenBank/DDBJ databases">
        <authorList>
            <consortium name="Pathogen Informatics"/>
        </authorList>
    </citation>
    <scope>NUCLEOTIDE SEQUENCE [LARGE SCALE GENOMIC DNA]</scope>
    <source>
        <strain evidence="3">Lake Konstanz</strain>
    </source>
</reference>
<dbReference type="Proteomes" id="UP000051952">
    <property type="component" value="Unassembled WGS sequence"/>
</dbReference>
<evidence type="ECO:0000313" key="3">
    <source>
        <dbReference type="Proteomes" id="UP000051952"/>
    </source>
</evidence>
<feature type="non-terminal residue" evidence="2">
    <location>
        <position position="284"/>
    </location>
</feature>
<sequence length="284" mass="30194">MLRLARFCVFGTNVAGTLPSSWSGMKSLQQLKLTSNSIGGTLPPSWANMTSLTQLHCDDVVSHTMSESISESASRSDFSATAPSTEYHSTASESRSRIRILSSFSRPSPSPSQWVCNVSGGTVLVQLVPPVAMVGDGEPTAFVVSLESSDVVDRERLVPSVRIATNSIPRATLTTRGLWIAMNVSISTPGNVANRWVVGGVTMLGEALNWTVQSSNTVPWSLIVLRTPVGGWLDASVSLLADETLDFVVTMLCDGAEILEVSVVVPAPGVPRVYAEEIATVGRC</sequence>
<keyword evidence="3" id="KW-1185">Reference proteome</keyword>
<feature type="compositionally biased region" description="Polar residues" evidence="1">
    <location>
        <begin position="81"/>
        <end position="91"/>
    </location>
</feature>
<dbReference type="EMBL" id="CYKH01001981">
    <property type="protein sequence ID" value="CUG91933.1"/>
    <property type="molecule type" value="Genomic_DNA"/>
</dbReference>
<name>A0A0S4JK76_BODSA</name>
<evidence type="ECO:0000256" key="1">
    <source>
        <dbReference type="SAM" id="MobiDB-lite"/>
    </source>
</evidence>
<gene>
    <name evidence="2" type="ORF">BSAL_34840</name>
</gene>
<dbReference type="InterPro" id="IPR032675">
    <property type="entry name" value="LRR_dom_sf"/>
</dbReference>